<dbReference type="Proteomes" id="UP000063953">
    <property type="component" value="Chromosome"/>
</dbReference>
<comment type="similarity">
    <text evidence="1">Belongs to the AB hydrolase superfamily.</text>
</comment>
<keyword evidence="5" id="KW-1185">Reference proteome</keyword>
<evidence type="ECO:0000259" key="3">
    <source>
        <dbReference type="Pfam" id="PF00561"/>
    </source>
</evidence>
<dbReference type="AlphaFoldDB" id="A0A0K1XBG1"/>
<dbReference type="PANTHER" id="PTHR43798">
    <property type="entry name" value="MONOACYLGLYCEROL LIPASE"/>
    <property type="match status" value="1"/>
</dbReference>
<dbReference type="SUPFAM" id="SSF53474">
    <property type="entry name" value="alpha/beta-Hydrolases"/>
    <property type="match status" value="1"/>
</dbReference>
<feature type="domain" description="AB hydrolase-1" evidence="3">
    <location>
        <begin position="29"/>
        <end position="154"/>
    </location>
</feature>
<protein>
    <submittedName>
        <fullName evidence="4">Alpha/beta hydrolase</fullName>
    </submittedName>
</protein>
<evidence type="ECO:0000256" key="2">
    <source>
        <dbReference type="ARBA" id="ARBA00022801"/>
    </source>
</evidence>
<dbReference type="PATRIC" id="fig|1698445.3.peg.191"/>
<dbReference type="Gene3D" id="3.40.50.1820">
    <property type="entry name" value="alpha/beta hydrolase"/>
    <property type="match status" value="1"/>
</dbReference>
<dbReference type="RefSeq" id="WP_053099572.1">
    <property type="nucleotide sequence ID" value="NZ_CP012363.1"/>
</dbReference>
<dbReference type="GO" id="GO:0016020">
    <property type="term" value="C:membrane"/>
    <property type="evidence" value="ECO:0007669"/>
    <property type="project" value="TreeGrafter"/>
</dbReference>
<evidence type="ECO:0000313" key="5">
    <source>
        <dbReference type="Proteomes" id="UP000063953"/>
    </source>
</evidence>
<reference evidence="4 5" key="1">
    <citation type="journal article" date="2015" name="Genome Announc.">
        <title>Genome Sequences of Oblitimonas alkaliphila gen. nov. sp. nov. (Proposed), a Novel Bacterium of the Pseudomonadaceae Family.</title>
        <authorList>
            <person name="Lauer A.C."/>
            <person name="Nicholson A.C."/>
            <person name="Humrighouse B.W."/>
            <person name="Emery B."/>
            <person name="Drobish A."/>
            <person name="Juieng P."/>
            <person name="Loparev V."/>
            <person name="McQuiston J.R."/>
        </authorList>
    </citation>
    <scope>NUCLEOTIDE SEQUENCE [LARGE SCALE GENOMIC DNA]</scope>
    <source>
        <strain evidence="4 5">E5571</strain>
    </source>
</reference>
<dbReference type="STRING" id="1697053.AKN87_02855"/>
<name>A0A0K1XBG1_9GAMM</name>
<keyword evidence="2 4" id="KW-0378">Hydrolase</keyword>
<dbReference type="PANTHER" id="PTHR43798:SF14">
    <property type="entry name" value="SERINE HYDROLASE-LIKE PROTEIN DDB_G0286239"/>
    <property type="match status" value="1"/>
</dbReference>
<organism evidence="4 5">
    <name type="scientific">Thiopseudomonas alkaliphila</name>
    <dbReference type="NCBI Taxonomy" id="1697053"/>
    <lineage>
        <taxon>Bacteria</taxon>
        <taxon>Pseudomonadati</taxon>
        <taxon>Pseudomonadota</taxon>
        <taxon>Gammaproteobacteria</taxon>
        <taxon>Pseudomonadales</taxon>
        <taxon>Pseudomonadaceae</taxon>
        <taxon>Thiopseudomonas</taxon>
    </lineage>
</organism>
<evidence type="ECO:0000256" key="1">
    <source>
        <dbReference type="ARBA" id="ARBA00008645"/>
    </source>
</evidence>
<sequence length="291" mass="31592">MLQQVEDIRIQLPHIELAAKVYGPADGEPVLALHGWLDNAMSFERLAPQLKGLRIVALDMAGHGYSQHRSLDASYQLWDYVMDAFLAAEHLGWDKFSLLGHSLGGIVSVLLAGAMPERIERVALIDGLAPYTGEADEAPEKLREALLAQIALKDKGKPVHPTVESAIKARMQGLIAVSREAAELLVQRGLSPVRGGFTWNTDARLTLPSPLRLTKAHALSFALAVKCPVCLILATEGILLQERGLEPFLAMLPYQQHRLPGGHHLHLDDAKGATAVAECLNQFFAAHPVAG</sequence>
<accession>A0A0K1XBG1</accession>
<dbReference type="InterPro" id="IPR029058">
    <property type="entry name" value="AB_hydrolase_fold"/>
</dbReference>
<dbReference type="Pfam" id="PF00561">
    <property type="entry name" value="Abhydrolase_1"/>
    <property type="match status" value="1"/>
</dbReference>
<gene>
    <name evidence="4" type="ORF">AKN88_00960</name>
</gene>
<dbReference type="GO" id="GO:0016787">
    <property type="term" value="F:hydrolase activity"/>
    <property type="evidence" value="ECO:0007669"/>
    <property type="project" value="UniProtKB-KW"/>
</dbReference>
<proteinExistence type="inferred from homology"/>
<dbReference type="EMBL" id="CP012365">
    <property type="protein sequence ID" value="AKX58666.1"/>
    <property type="molecule type" value="Genomic_DNA"/>
</dbReference>
<evidence type="ECO:0000313" key="4">
    <source>
        <dbReference type="EMBL" id="AKX58666.1"/>
    </source>
</evidence>
<dbReference type="InterPro" id="IPR000073">
    <property type="entry name" value="AB_hydrolase_1"/>
</dbReference>
<dbReference type="InterPro" id="IPR050266">
    <property type="entry name" value="AB_hydrolase_sf"/>
</dbReference>
<dbReference type="PRINTS" id="PR00111">
    <property type="entry name" value="ABHYDROLASE"/>
</dbReference>